<evidence type="ECO:0000313" key="2">
    <source>
        <dbReference type="Proteomes" id="UP000054018"/>
    </source>
</evidence>
<dbReference type="Proteomes" id="UP000054018">
    <property type="component" value="Unassembled WGS sequence"/>
</dbReference>
<dbReference type="STRING" id="765257.A0A0C9ZIH9"/>
<feature type="non-terminal residue" evidence="1">
    <location>
        <position position="1"/>
    </location>
</feature>
<organism evidence="1 2">
    <name type="scientific">Pisolithus microcarpus 441</name>
    <dbReference type="NCBI Taxonomy" id="765257"/>
    <lineage>
        <taxon>Eukaryota</taxon>
        <taxon>Fungi</taxon>
        <taxon>Dikarya</taxon>
        <taxon>Basidiomycota</taxon>
        <taxon>Agaricomycotina</taxon>
        <taxon>Agaricomycetes</taxon>
        <taxon>Agaricomycetidae</taxon>
        <taxon>Boletales</taxon>
        <taxon>Sclerodermatineae</taxon>
        <taxon>Pisolithaceae</taxon>
        <taxon>Pisolithus</taxon>
    </lineage>
</organism>
<name>A0A0C9ZIH9_9AGAM</name>
<accession>A0A0C9ZIH9</accession>
<dbReference type="AlphaFoldDB" id="A0A0C9ZIH9"/>
<reference evidence="1 2" key="1">
    <citation type="submission" date="2014-04" db="EMBL/GenBank/DDBJ databases">
        <authorList>
            <consortium name="DOE Joint Genome Institute"/>
            <person name="Kuo A."/>
            <person name="Kohler A."/>
            <person name="Costa M.D."/>
            <person name="Nagy L.G."/>
            <person name="Floudas D."/>
            <person name="Copeland A."/>
            <person name="Barry K.W."/>
            <person name="Cichocki N."/>
            <person name="Veneault-Fourrey C."/>
            <person name="LaButti K."/>
            <person name="Lindquist E.A."/>
            <person name="Lipzen A."/>
            <person name="Lundell T."/>
            <person name="Morin E."/>
            <person name="Murat C."/>
            <person name="Sun H."/>
            <person name="Tunlid A."/>
            <person name="Henrissat B."/>
            <person name="Grigoriev I.V."/>
            <person name="Hibbett D.S."/>
            <person name="Martin F."/>
            <person name="Nordberg H.P."/>
            <person name="Cantor M.N."/>
            <person name="Hua S.X."/>
        </authorList>
    </citation>
    <scope>NUCLEOTIDE SEQUENCE [LARGE SCALE GENOMIC DNA]</scope>
    <source>
        <strain evidence="1 2">441</strain>
    </source>
</reference>
<evidence type="ECO:0000313" key="1">
    <source>
        <dbReference type="EMBL" id="KIK19803.1"/>
    </source>
</evidence>
<reference evidence="2" key="2">
    <citation type="submission" date="2015-01" db="EMBL/GenBank/DDBJ databases">
        <title>Evolutionary Origins and Diversification of the Mycorrhizal Mutualists.</title>
        <authorList>
            <consortium name="DOE Joint Genome Institute"/>
            <consortium name="Mycorrhizal Genomics Consortium"/>
            <person name="Kohler A."/>
            <person name="Kuo A."/>
            <person name="Nagy L.G."/>
            <person name="Floudas D."/>
            <person name="Copeland A."/>
            <person name="Barry K.W."/>
            <person name="Cichocki N."/>
            <person name="Veneault-Fourrey C."/>
            <person name="LaButti K."/>
            <person name="Lindquist E.A."/>
            <person name="Lipzen A."/>
            <person name="Lundell T."/>
            <person name="Morin E."/>
            <person name="Murat C."/>
            <person name="Riley R."/>
            <person name="Ohm R."/>
            <person name="Sun H."/>
            <person name="Tunlid A."/>
            <person name="Henrissat B."/>
            <person name="Grigoriev I.V."/>
            <person name="Hibbett D.S."/>
            <person name="Martin F."/>
        </authorList>
    </citation>
    <scope>NUCLEOTIDE SEQUENCE [LARGE SCALE GENOMIC DNA]</scope>
    <source>
        <strain evidence="2">441</strain>
    </source>
</reference>
<proteinExistence type="predicted"/>
<dbReference type="EMBL" id="KN833778">
    <property type="protein sequence ID" value="KIK19803.1"/>
    <property type="molecule type" value="Genomic_DNA"/>
</dbReference>
<dbReference type="OrthoDB" id="1681765at2759"/>
<dbReference type="HOGENOM" id="CLU_040082_4_0_1"/>
<sequence length="119" mass="13524">FRPVSPQECYNLCDAELHNIVKRIIGVIKWCFQILVVPPEYGMDIQVCIPPVLCCVHNIIRRWDPLELEDFECLAAISIDEEGSVSSITDGITTSAECNEMSMWWDQIAGSIWASYITE</sequence>
<keyword evidence="2" id="KW-1185">Reference proteome</keyword>
<gene>
    <name evidence="1" type="ORF">PISMIDRAFT_106928</name>
</gene>
<evidence type="ECO:0008006" key="3">
    <source>
        <dbReference type="Google" id="ProtNLM"/>
    </source>
</evidence>
<protein>
    <recommendedName>
        <fullName evidence="3">DDE Tnp4 domain-containing protein</fullName>
    </recommendedName>
</protein>